<feature type="compositionally biased region" description="Basic and acidic residues" evidence="6">
    <location>
        <begin position="37"/>
        <end position="53"/>
    </location>
</feature>
<keyword evidence="3" id="KW-0378">Hydrolase</keyword>
<accession>F2UBC7</accession>
<dbReference type="PANTHER" id="PTHR10342:SF274">
    <property type="entry name" value="ARYLSULFATASE B"/>
    <property type="match status" value="1"/>
</dbReference>
<feature type="chain" id="PRO_5003287487" evidence="7">
    <location>
        <begin position="28"/>
        <end position="697"/>
    </location>
</feature>
<dbReference type="InParanoid" id="F2UBC7"/>
<dbReference type="FunCoup" id="F2UBC7">
    <property type="interactions" value="218"/>
</dbReference>
<dbReference type="PROSITE" id="PS00149">
    <property type="entry name" value="SULFATASE_2"/>
    <property type="match status" value="1"/>
</dbReference>
<feature type="signal peptide" evidence="7">
    <location>
        <begin position="1"/>
        <end position="27"/>
    </location>
</feature>
<protein>
    <submittedName>
        <fullName evidence="9">Arylsulfatase</fullName>
    </submittedName>
</protein>
<dbReference type="SUPFAM" id="SSF53649">
    <property type="entry name" value="Alkaline phosphatase-like"/>
    <property type="match status" value="1"/>
</dbReference>
<dbReference type="InterPro" id="IPR047115">
    <property type="entry name" value="ARSB"/>
</dbReference>
<keyword evidence="7" id="KW-0732">Signal</keyword>
<dbReference type="GeneID" id="16073933"/>
<reference evidence="9" key="1">
    <citation type="submission" date="2009-08" db="EMBL/GenBank/DDBJ databases">
        <title>Annotation of Salpingoeca rosetta.</title>
        <authorList>
            <consortium name="The Broad Institute Genome Sequencing Platform"/>
            <person name="Russ C."/>
            <person name="Cuomo C."/>
            <person name="Burger G."/>
            <person name="Gray M.W."/>
            <person name="Holland P.W.H."/>
            <person name="King N."/>
            <person name="Lang F.B.F."/>
            <person name="Roger A.J."/>
            <person name="Ruiz-Trillo I."/>
            <person name="Young S.K."/>
            <person name="Zeng Q."/>
            <person name="Gargeya S."/>
            <person name="Alvarado L."/>
            <person name="Berlin A."/>
            <person name="Chapman S.B."/>
            <person name="Chen Z."/>
            <person name="Freedman E."/>
            <person name="Gellesch M."/>
            <person name="Goldberg J."/>
            <person name="Griggs A."/>
            <person name="Gujja S."/>
            <person name="Heilman E."/>
            <person name="Heiman D."/>
            <person name="Howarth C."/>
            <person name="Mehta T."/>
            <person name="Neiman D."/>
            <person name="Pearson M."/>
            <person name="Roberts A."/>
            <person name="Saif S."/>
            <person name="Shea T."/>
            <person name="Shenoy N."/>
            <person name="Sisk P."/>
            <person name="Stolte C."/>
            <person name="Sykes S."/>
            <person name="White J."/>
            <person name="Yandava C."/>
            <person name="Haas B."/>
            <person name="Nusbaum C."/>
            <person name="Birren B."/>
        </authorList>
    </citation>
    <scope>NUCLEOTIDE SEQUENCE [LARGE SCALE GENOMIC DNA]</scope>
    <source>
        <strain evidence="9">ATCC 50818</strain>
    </source>
</reference>
<evidence type="ECO:0000256" key="2">
    <source>
        <dbReference type="ARBA" id="ARBA00022723"/>
    </source>
</evidence>
<evidence type="ECO:0000256" key="3">
    <source>
        <dbReference type="ARBA" id="ARBA00022801"/>
    </source>
</evidence>
<dbReference type="OMA" id="GVYYKRG"/>
<evidence type="ECO:0000256" key="6">
    <source>
        <dbReference type="SAM" id="MobiDB-lite"/>
    </source>
</evidence>
<evidence type="ECO:0000259" key="8">
    <source>
        <dbReference type="Pfam" id="PF00884"/>
    </source>
</evidence>
<evidence type="ECO:0000313" key="10">
    <source>
        <dbReference type="Proteomes" id="UP000007799"/>
    </source>
</evidence>
<dbReference type="Pfam" id="PF00884">
    <property type="entry name" value="Sulfatase"/>
    <property type="match status" value="1"/>
</dbReference>
<organism evidence="10">
    <name type="scientific">Salpingoeca rosetta (strain ATCC 50818 / BSB-021)</name>
    <dbReference type="NCBI Taxonomy" id="946362"/>
    <lineage>
        <taxon>Eukaryota</taxon>
        <taxon>Choanoflagellata</taxon>
        <taxon>Craspedida</taxon>
        <taxon>Salpingoecidae</taxon>
        <taxon>Salpingoeca</taxon>
    </lineage>
</organism>
<evidence type="ECO:0000256" key="4">
    <source>
        <dbReference type="ARBA" id="ARBA00022837"/>
    </source>
</evidence>
<dbReference type="GO" id="GO:0008484">
    <property type="term" value="F:sulfuric ester hydrolase activity"/>
    <property type="evidence" value="ECO:0007669"/>
    <property type="project" value="InterPro"/>
</dbReference>
<sequence>MTMMMVRPMLVVVLVCVMAGLDKGIRAAGVAGNGDKQLNHHPQDHHDNHADAGDSKVAAHGLRGKENKMRRHPPPHIVYFLVDDLGYANTGVTNDEPLTPHIDELARNGTMLRRFYTYKYCSPTRSSLLSGRLPIHVNQENRPPPVPGGGIDQNMTTLAEVLQRAGYATHQVGKWHCGMSSPDRLPVHRGFNSSFGYLSGAEHHYSQIRQGYVDLWRDTQPAYGENGTYGTFMYAREAERIIHAHDPTTPLFLYLAFQNVHSPLEVPDRFLDKYPDVDYRPRKHCLAMVSAVDEAINNVTLALRRAGLFDDTLIIFSSDNGGPHDHANNYPFRGAKTADFEGGVRAVAFVSGGVVPKNMVGTNVHGLMHVCDWYSTLARLAGEDPTDHRAARSNLPPIDGFDMWPMLTGANSTSPRVDVPLSGGIPVAASALISGQYKLVRGKQPYGFYPGVHMPNSTDDGSNSSVVCDPGCVFDLQADETEHVDLARERPQLLRQLLARAAAYDATYYQTPGDNRGDPAAKAAAKGPYHGYWGPWQPPGPLPPPSPSPPLPPPAPAQGVFFATATSGLCLRAVDNSSTAEVQAGACDGLAKWTMDGDHGGALSNPAAAMAEMSYLVPHRLSECQIGDPMMMWKLKKGDEGGVVFREQNGTLAVTACEGMCVGVVSPWGGGAVPVDVAMVDCTSPLALLWEEKQHVA</sequence>
<evidence type="ECO:0000256" key="7">
    <source>
        <dbReference type="SAM" id="SignalP"/>
    </source>
</evidence>
<dbReference type="Gene3D" id="3.30.1120.10">
    <property type="match status" value="1"/>
</dbReference>
<dbReference type="GO" id="GO:0046872">
    <property type="term" value="F:metal ion binding"/>
    <property type="evidence" value="ECO:0007669"/>
    <property type="project" value="UniProtKB-KW"/>
</dbReference>
<dbReference type="InterPro" id="IPR024607">
    <property type="entry name" value="Sulfatase_CS"/>
</dbReference>
<dbReference type="eggNOG" id="KOG3867">
    <property type="taxonomic scope" value="Eukaryota"/>
</dbReference>
<proteinExistence type="inferred from homology"/>
<dbReference type="RefSeq" id="XP_004993356.1">
    <property type="nucleotide sequence ID" value="XM_004993299.1"/>
</dbReference>
<dbReference type="OrthoDB" id="103349at2759"/>
<comment type="similarity">
    <text evidence="1">Belongs to the sulfatase family.</text>
</comment>
<keyword evidence="5" id="KW-0325">Glycoprotein</keyword>
<dbReference type="InterPro" id="IPR000917">
    <property type="entry name" value="Sulfatase_N"/>
</dbReference>
<evidence type="ECO:0000313" key="9">
    <source>
        <dbReference type="EMBL" id="EGD73793.1"/>
    </source>
</evidence>
<evidence type="ECO:0000256" key="5">
    <source>
        <dbReference type="ARBA" id="ARBA00023180"/>
    </source>
</evidence>
<dbReference type="Proteomes" id="UP000007799">
    <property type="component" value="Unassembled WGS sequence"/>
</dbReference>
<evidence type="ECO:0000256" key="1">
    <source>
        <dbReference type="ARBA" id="ARBA00008779"/>
    </source>
</evidence>
<keyword evidence="4" id="KW-0106">Calcium</keyword>
<keyword evidence="2" id="KW-0479">Metal-binding</keyword>
<feature type="region of interest" description="Disordered" evidence="6">
    <location>
        <begin position="32"/>
        <end position="53"/>
    </location>
</feature>
<feature type="compositionally biased region" description="Pro residues" evidence="6">
    <location>
        <begin position="536"/>
        <end position="555"/>
    </location>
</feature>
<dbReference type="PANTHER" id="PTHR10342">
    <property type="entry name" value="ARYLSULFATASE"/>
    <property type="match status" value="1"/>
</dbReference>
<dbReference type="AlphaFoldDB" id="F2UBC7"/>
<feature type="region of interest" description="Disordered" evidence="6">
    <location>
        <begin position="534"/>
        <end position="555"/>
    </location>
</feature>
<dbReference type="EMBL" id="GL832967">
    <property type="protein sequence ID" value="EGD73793.1"/>
    <property type="molecule type" value="Genomic_DNA"/>
</dbReference>
<keyword evidence="10" id="KW-1185">Reference proteome</keyword>
<dbReference type="STRING" id="946362.F2UBC7"/>
<name>F2UBC7_SALR5</name>
<gene>
    <name evidence="9" type="ORF">PTSG_05486</name>
</gene>
<dbReference type="InterPro" id="IPR017850">
    <property type="entry name" value="Alkaline_phosphatase_core_sf"/>
</dbReference>
<dbReference type="KEGG" id="sre:PTSG_05486"/>
<dbReference type="CDD" id="cd16029">
    <property type="entry name" value="4-S"/>
    <property type="match status" value="1"/>
</dbReference>
<dbReference type="Gene3D" id="3.40.720.10">
    <property type="entry name" value="Alkaline Phosphatase, subunit A"/>
    <property type="match status" value="1"/>
</dbReference>
<feature type="domain" description="Sulfatase N-terminal" evidence="8">
    <location>
        <begin position="75"/>
        <end position="382"/>
    </location>
</feature>